<evidence type="ECO:0000256" key="3">
    <source>
        <dbReference type="ARBA" id="ARBA00023163"/>
    </source>
</evidence>
<organism evidence="6 7">
    <name type="scientific">Cystobacter fuscus (strain ATCC 25194 / DSM 2262 / NBRC 100088 / M29)</name>
    <dbReference type="NCBI Taxonomy" id="1242864"/>
    <lineage>
        <taxon>Bacteria</taxon>
        <taxon>Pseudomonadati</taxon>
        <taxon>Myxococcota</taxon>
        <taxon>Myxococcia</taxon>
        <taxon>Myxococcales</taxon>
        <taxon>Cystobacterineae</taxon>
        <taxon>Archangiaceae</taxon>
        <taxon>Cystobacter</taxon>
    </lineage>
</organism>
<feature type="DNA-binding region" description="H-T-H motif" evidence="4">
    <location>
        <begin position="37"/>
        <end position="56"/>
    </location>
</feature>
<evidence type="ECO:0000259" key="5">
    <source>
        <dbReference type="PROSITE" id="PS50977"/>
    </source>
</evidence>
<keyword evidence="7" id="KW-1185">Reference proteome</keyword>
<dbReference type="InterPro" id="IPR009057">
    <property type="entry name" value="Homeodomain-like_sf"/>
</dbReference>
<dbReference type="PANTHER" id="PTHR30055:SF227">
    <property type="entry name" value="TRANSCRIPTIONAL REGULATORY PROTEIN (PROBABLY TETR-FAMILY)-RELATED"/>
    <property type="match status" value="1"/>
</dbReference>
<evidence type="ECO:0000313" key="7">
    <source>
        <dbReference type="Proteomes" id="UP000011682"/>
    </source>
</evidence>
<sequence>MLSMASRAQRLPASARRAQLIDVGRSVFARRGYEGASVEEIAEMAKVSKPVIYEHFGGKEGLYAVIVDREMEYVVRRISEAIAQGSARERVEQGTLAFLTYVKDHPDGFAVLAHDTPITSARGGMSSLLNELAERVGHIFLTSFKAAGYEPKVAPIYAHALVGMVTFVGQWWRGVRKPPVEEVAAHISTLVWKGLRHLPKRPEIVSKQRK</sequence>
<dbReference type="PROSITE" id="PS50977">
    <property type="entry name" value="HTH_TETR_2"/>
    <property type="match status" value="1"/>
</dbReference>
<dbReference type="Pfam" id="PF19344">
    <property type="entry name" value="TetR_C_32"/>
    <property type="match status" value="1"/>
</dbReference>
<accession>S9NZ52</accession>
<dbReference type="InterPro" id="IPR045823">
    <property type="entry name" value="TetR_C_32"/>
</dbReference>
<evidence type="ECO:0000256" key="2">
    <source>
        <dbReference type="ARBA" id="ARBA00023125"/>
    </source>
</evidence>
<evidence type="ECO:0000256" key="4">
    <source>
        <dbReference type="PROSITE-ProRule" id="PRU00335"/>
    </source>
</evidence>
<comment type="caution">
    <text evidence="6">The sequence shown here is derived from an EMBL/GenBank/DDBJ whole genome shotgun (WGS) entry which is preliminary data.</text>
</comment>
<dbReference type="Pfam" id="PF00440">
    <property type="entry name" value="TetR_N"/>
    <property type="match status" value="1"/>
</dbReference>
<dbReference type="SUPFAM" id="SSF46689">
    <property type="entry name" value="Homeodomain-like"/>
    <property type="match status" value="1"/>
</dbReference>
<dbReference type="AlphaFoldDB" id="S9NZ52"/>
<evidence type="ECO:0000313" key="6">
    <source>
        <dbReference type="EMBL" id="EPX56116.1"/>
    </source>
</evidence>
<dbReference type="InterPro" id="IPR050109">
    <property type="entry name" value="HTH-type_TetR-like_transc_reg"/>
</dbReference>
<dbReference type="eggNOG" id="COG1309">
    <property type="taxonomic scope" value="Bacteria"/>
</dbReference>
<dbReference type="InterPro" id="IPR036271">
    <property type="entry name" value="Tet_transcr_reg_TetR-rel_C_sf"/>
</dbReference>
<dbReference type="PANTHER" id="PTHR30055">
    <property type="entry name" value="HTH-TYPE TRANSCRIPTIONAL REGULATOR RUTR"/>
    <property type="match status" value="1"/>
</dbReference>
<dbReference type="PRINTS" id="PR00455">
    <property type="entry name" value="HTHTETR"/>
</dbReference>
<dbReference type="InterPro" id="IPR001647">
    <property type="entry name" value="HTH_TetR"/>
</dbReference>
<dbReference type="EMBL" id="ANAH02000066">
    <property type="protein sequence ID" value="EPX56116.1"/>
    <property type="molecule type" value="Genomic_DNA"/>
</dbReference>
<name>S9NZ52_CYSF2</name>
<dbReference type="FunFam" id="1.10.10.60:FF:000141">
    <property type="entry name" value="TetR family transcriptional regulator"/>
    <property type="match status" value="1"/>
</dbReference>
<dbReference type="Proteomes" id="UP000011682">
    <property type="component" value="Unassembled WGS sequence"/>
</dbReference>
<evidence type="ECO:0000256" key="1">
    <source>
        <dbReference type="ARBA" id="ARBA00023015"/>
    </source>
</evidence>
<dbReference type="GO" id="GO:0000976">
    <property type="term" value="F:transcription cis-regulatory region binding"/>
    <property type="evidence" value="ECO:0007669"/>
    <property type="project" value="TreeGrafter"/>
</dbReference>
<dbReference type="InterPro" id="IPR023772">
    <property type="entry name" value="DNA-bd_HTH_TetR-type_CS"/>
</dbReference>
<reference evidence="6" key="1">
    <citation type="submission" date="2013-05" db="EMBL/GenBank/DDBJ databases">
        <title>Genome assembly of Cystobacter fuscus DSM 2262.</title>
        <authorList>
            <person name="Sharma G."/>
            <person name="Khatri I."/>
            <person name="Kaur C."/>
            <person name="Mayilraj S."/>
            <person name="Subramanian S."/>
        </authorList>
    </citation>
    <scope>NUCLEOTIDE SEQUENCE [LARGE SCALE GENOMIC DNA]</scope>
    <source>
        <strain evidence="6">DSM 2262</strain>
    </source>
</reference>
<keyword evidence="2 4" id="KW-0238">DNA-binding</keyword>
<keyword evidence="1" id="KW-0805">Transcription regulation</keyword>
<dbReference type="Gene3D" id="1.10.357.10">
    <property type="entry name" value="Tetracycline Repressor, domain 2"/>
    <property type="match status" value="1"/>
</dbReference>
<proteinExistence type="predicted"/>
<feature type="domain" description="HTH tetR-type" evidence="5">
    <location>
        <begin position="14"/>
        <end position="74"/>
    </location>
</feature>
<protein>
    <submittedName>
        <fullName evidence="6">Transcriptional regulator, TetR family</fullName>
    </submittedName>
</protein>
<dbReference type="SUPFAM" id="SSF48498">
    <property type="entry name" value="Tetracyclin repressor-like, C-terminal domain"/>
    <property type="match status" value="1"/>
</dbReference>
<keyword evidence="3" id="KW-0804">Transcription</keyword>
<dbReference type="PROSITE" id="PS01081">
    <property type="entry name" value="HTH_TETR_1"/>
    <property type="match status" value="1"/>
</dbReference>
<gene>
    <name evidence="6" type="ORF">D187_007458</name>
</gene>
<dbReference type="GO" id="GO:0003700">
    <property type="term" value="F:DNA-binding transcription factor activity"/>
    <property type="evidence" value="ECO:0007669"/>
    <property type="project" value="TreeGrafter"/>
</dbReference>